<sequence>MCDINMSFLTRYLEQHHGVFTDIVAFIPTGWEMSRRNKNAGNVRRTQYGKVTIYGVPYSEHSSFTELKRFVQFLKPAEVIPTVNVERSANAVTKYFRQWLSESPITSLKQRNERDQFVQQKMSRYFQSQMIPTGEDL</sequence>
<name>A0A067QZ34_ZOONE</name>
<proteinExistence type="predicted"/>
<dbReference type="STRING" id="136037.A0A067QZ34"/>
<dbReference type="PANTHER" id="PTHR23240">
    <property type="entry name" value="DNA CROSS-LINK REPAIR PROTEIN PSO2/SNM1-RELATED"/>
    <property type="match status" value="1"/>
</dbReference>
<evidence type="ECO:0000313" key="3">
    <source>
        <dbReference type="Proteomes" id="UP000027135"/>
    </source>
</evidence>
<organism evidence="2 3">
    <name type="scientific">Zootermopsis nevadensis</name>
    <name type="common">Dampwood termite</name>
    <dbReference type="NCBI Taxonomy" id="136037"/>
    <lineage>
        <taxon>Eukaryota</taxon>
        <taxon>Metazoa</taxon>
        <taxon>Ecdysozoa</taxon>
        <taxon>Arthropoda</taxon>
        <taxon>Hexapoda</taxon>
        <taxon>Insecta</taxon>
        <taxon>Pterygota</taxon>
        <taxon>Neoptera</taxon>
        <taxon>Polyneoptera</taxon>
        <taxon>Dictyoptera</taxon>
        <taxon>Blattodea</taxon>
        <taxon>Blattoidea</taxon>
        <taxon>Termitoidae</taxon>
        <taxon>Termopsidae</taxon>
        <taxon>Zootermopsis</taxon>
    </lineage>
</organism>
<dbReference type="Gene3D" id="3.40.50.12650">
    <property type="match status" value="1"/>
</dbReference>
<evidence type="ECO:0000259" key="1">
    <source>
        <dbReference type="Pfam" id="PF07522"/>
    </source>
</evidence>
<dbReference type="GO" id="GO:0036297">
    <property type="term" value="P:interstrand cross-link repair"/>
    <property type="evidence" value="ECO:0007669"/>
    <property type="project" value="TreeGrafter"/>
</dbReference>
<dbReference type="AlphaFoldDB" id="A0A067QZ34"/>
<protein>
    <submittedName>
        <fullName evidence="2">DNA cross-link repair 1A protein</fullName>
    </submittedName>
</protein>
<evidence type="ECO:0000313" key="2">
    <source>
        <dbReference type="EMBL" id="KDR15809.1"/>
    </source>
</evidence>
<dbReference type="EMBL" id="KK852815">
    <property type="protein sequence ID" value="KDR15809.1"/>
    <property type="molecule type" value="Genomic_DNA"/>
</dbReference>
<dbReference type="Pfam" id="PF07522">
    <property type="entry name" value="DRMBL"/>
    <property type="match status" value="1"/>
</dbReference>
<dbReference type="OrthoDB" id="262529at2759"/>
<dbReference type="Proteomes" id="UP000027135">
    <property type="component" value="Unassembled WGS sequence"/>
</dbReference>
<dbReference type="InterPro" id="IPR011084">
    <property type="entry name" value="DRMBL"/>
</dbReference>
<keyword evidence="3" id="KW-1185">Reference proteome</keyword>
<dbReference type="PANTHER" id="PTHR23240:SF6">
    <property type="entry name" value="DNA CROSS-LINK REPAIR 1A PROTEIN"/>
    <property type="match status" value="1"/>
</dbReference>
<gene>
    <name evidence="2" type="ORF">L798_10434</name>
</gene>
<reference evidence="2 3" key="1">
    <citation type="journal article" date="2014" name="Nat. Commun.">
        <title>Molecular traces of alternative social organization in a termite genome.</title>
        <authorList>
            <person name="Terrapon N."/>
            <person name="Li C."/>
            <person name="Robertson H.M."/>
            <person name="Ji L."/>
            <person name="Meng X."/>
            <person name="Booth W."/>
            <person name="Chen Z."/>
            <person name="Childers C.P."/>
            <person name="Glastad K.M."/>
            <person name="Gokhale K."/>
            <person name="Gowin J."/>
            <person name="Gronenberg W."/>
            <person name="Hermansen R.A."/>
            <person name="Hu H."/>
            <person name="Hunt B.G."/>
            <person name="Huylmans A.K."/>
            <person name="Khalil S.M."/>
            <person name="Mitchell R.D."/>
            <person name="Munoz-Torres M.C."/>
            <person name="Mustard J.A."/>
            <person name="Pan H."/>
            <person name="Reese J.T."/>
            <person name="Scharf M.E."/>
            <person name="Sun F."/>
            <person name="Vogel H."/>
            <person name="Xiao J."/>
            <person name="Yang W."/>
            <person name="Yang Z."/>
            <person name="Yang Z."/>
            <person name="Zhou J."/>
            <person name="Zhu J."/>
            <person name="Brent C.S."/>
            <person name="Elsik C.G."/>
            <person name="Goodisman M.A."/>
            <person name="Liberles D.A."/>
            <person name="Roe R.M."/>
            <person name="Vargo E.L."/>
            <person name="Vilcinskas A."/>
            <person name="Wang J."/>
            <person name="Bornberg-Bauer E."/>
            <person name="Korb J."/>
            <person name="Zhang G."/>
            <person name="Liebig J."/>
        </authorList>
    </citation>
    <scope>NUCLEOTIDE SEQUENCE [LARGE SCALE GENOMIC DNA]</scope>
    <source>
        <tissue evidence="2">Whole organism</tissue>
    </source>
</reference>
<accession>A0A067QZ34</accession>
<dbReference type="eggNOG" id="KOG1361">
    <property type="taxonomic scope" value="Eukaryota"/>
</dbReference>
<dbReference type="InParanoid" id="A0A067QZ34"/>
<dbReference type="GO" id="GO:0035312">
    <property type="term" value="F:5'-3' DNA exonuclease activity"/>
    <property type="evidence" value="ECO:0007669"/>
    <property type="project" value="TreeGrafter"/>
</dbReference>
<dbReference type="GO" id="GO:0003684">
    <property type="term" value="F:damaged DNA binding"/>
    <property type="evidence" value="ECO:0007669"/>
    <property type="project" value="TreeGrafter"/>
</dbReference>
<feature type="domain" description="DNA repair metallo-beta-lactamase" evidence="1">
    <location>
        <begin position="3"/>
        <end position="86"/>
    </location>
</feature>
<dbReference type="GO" id="GO:0006303">
    <property type="term" value="P:double-strand break repair via nonhomologous end joining"/>
    <property type="evidence" value="ECO:0007669"/>
    <property type="project" value="TreeGrafter"/>
</dbReference>